<reference evidence="1" key="1">
    <citation type="journal article" date="2022" name="bioRxiv">
        <title>Sequencing and chromosome-scale assembly of the giantPleurodeles waltlgenome.</title>
        <authorList>
            <person name="Brown T."/>
            <person name="Elewa A."/>
            <person name="Iarovenko S."/>
            <person name="Subramanian E."/>
            <person name="Araus A.J."/>
            <person name="Petzold A."/>
            <person name="Susuki M."/>
            <person name="Suzuki K.-i.T."/>
            <person name="Hayashi T."/>
            <person name="Toyoda A."/>
            <person name="Oliveira C."/>
            <person name="Osipova E."/>
            <person name="Leigh N.D."/>
            <person name="Simon A."/>
            <person name="Yun M.H."/>
        </authorList>
    </citation>
    <scope>NUCLEOTIDE SEQUENCE</scope>
    <source>
        <strain evidence="1">20211129_DDA</strain>
        <tissue evidence="1">Liver</tissue>
    </source>
</reference>
<organism evidence="1 2">
    <name type="scientific">Pleurodeles waltl</name>
    <name type="common">Iberian ribbed newt</name>
    <dbReference type="NCBI Taxonomy" id="8319"/>
    <lineage>
        <taxon>Eukaryota</taxon>
        <taxon>Metazoa</taxon>
        <taxon>Chordata</taxon>
        <taxon>Craniata</taxon>
        <taxon>Vertebrata</taxon>
        <taxon>Euteleostomi</taxon>
        <taxon>Amphibia</taxon>
        <taxon>Batrachia</taxon>
        <taxon>Caudata</taxon>
        <taxon>Salamandroidea</taxon>
        <taxon>Salamandridae</taxon>
        <taxon>Pleurodelinae</taxon>
        <taxon>Pleurodeles</taxon>
    </lineage>
</organism>
<proteinExistence type="predicted"/>
<evidence type="ECO:0000313" key="1">
    <source>
        <dbReference type="EMBL" id="KAJ1084693.1"/>
    </source>
</evidence>
<sequence>MSGSPPGPDKRAAWCLRLITDLHQRECALGALRTEKTISAHRAEEETSTPCADEECTLRALMRNALSAHRALREQSALPALKKKPAHRALITEECC</sequence>
<name>A0AAV7L5S5_PLEWA</name>
<dbReference type="AlphaFoldDB" id="A0AAV7L5S5"/>
<protein>
    <submittedName>
        <fullName evidence="1">Uncharacterized protein</fullName>
    </submittedName>
</protein>
<gene>
    <name evidence="1" type="ORF">NDU88_004839</name>
</gene>
<evidence type="ECO:0000313" key="2">
    <source>
        <dbReference type="Proteomes" id="UP001066276"/>
    </source>
</evidence>
<comment type="caution">
    <text evidence="1">The sequence shown here is derived from an EMBL/GenBank/DDBJ whole genome shotgun (WGS) entry which is preliminary data.</text>
</comment>
<keyword evidence="2" id="KW-1185">Reference proteome</keyword>
<accession>A0AAV7L5S5</accession>
<dbReference type="EMBL" id="JANPWB010000016">
    <property type="protein sequence ID" value="KAJ1084693.1"/>
    <property type="molecule type" value="Genomic_DNA"/>
</dbReference>
<dbReference type="Proteomes" id="UP001066276">
    <property type="component" value="Chromosome 12"/>
</dbReference>